<dbReference type="GO" id="GO:0005634">
    <property type="term" value="C:nucleus"/>
    <property type="evidence" value="ECO:0007669"/>
    <property type="project" value="TreeGrafter"/>
</dbReference>
<name>A0A507D966_9FUNG</name>
<dbReference type="CDD" id="cd22749">
    <property type="entry name" value="Otubain_C65"/>
    <property type="match status" value="1"/>
</dbReference>
<sequence length="300" mass="33609">MADRTPPQPQIQEDGAAPCVAITAPDGCSSPKTFEETRPSDDEILRFEKEAKAEELNKPVVSDITDFSALSMEYANGAAIFKSKIHSLATTCRGVRAIKKDGNCFYRAFGFRLAELLAEHDGSLWSDSVLARVVASKDMLVEQGYDLGAIQDFYDISLRLLMPSRDSKSLMHRFVHESYDADTLVCYLRLVTAALLKRDREIYEAFVADSYPTIDLFISHQVEPMQIEADNIHIVAISNALGVNVKVANLDTSETDGEVINYHEFTHMDSIQGVKNEPEVHLLYRPGHYDILYPNIHHVV</sequence>
<organism evidence="8 11">
    <name type="scientific">Synchytrium endobioticum</name>
    <dbReference type="NCBI Taxonomy" id="286115"/>
    <lineage>
        <taxon>Eukaryota</taxon>
        <taxon>Fungi</taxon>
        <taxon>Fungi incertae sedis</taxon>
        <taxon>Chytridiomycota</taxon>
        <taxon>Chytridiomycota incertae sedis</taxon>
        <taxon>Chytridiomycetes</taxon>
        <taxon>Synchytriales</taxon>
        <taxon>Synchytriaceae</taxon>
        <taxon>Synchytrium</taxon>
    </lineage>
</organism>
<keyword evidence="5" id="KW-0378">Hydrolase</keyword>
<dbReference type="InterPro" id="IPR019400">
    <property type="entry name" value="Peptidase_C65_otubain"/>
</dbReference>
<evidence type="ECO:0000259" key="7">
    <source>
        <dbReference type="PROSITE" id="PS50802"/>
    </source>
</evidence>
<keyword evidence="6" id="KW-0788">Thiol protease</keyword>
<evidence type="ECO:0000256" key="4">
    <source>
        <dbReference type="ARBA" id="ARBA00022786"/>
    </source>
</evidence>
<dbReference type="VEuPathDB" id="FungiDB:SeMB42_g01662"/>
<proteinExistence type="predicted"/>
<keyword evidence="4" id="KW-0833">Ubl conjugation pathway</keyword>
<evidence type="ECO:0000256" key="5">
    <source>
        <dbReference type="ARBA" id="ARBA00022801"/>
    </source>
</evidence>
<dbReference type="PROSITE" id="PS50802">
    <property type="entry name" value="OTU"/>
    <property type="match status" value="1"/>
</dbReference>
<dbReference type="EC" id="3.4.19.12" evidence="2"/>
<dbReference type="Gene3D" id="1.20.1300.20">
    <property type="entry name" value="Peptidase C65 Otubain, subdomain 2"/>
    <property type="match status" value="1"/>
</dbReference>
<evidence type="ECO:0000313" key="9">
    <source>
        <dbReference type="EMBL" id="TPX52076.1"/>
    </source>
</evidence>
<feature type="domain" description="OTU" evidence="7">
    <location>
        <begin position="93"/>
        <end position="295"/>
    </location>
</feature>
<dbReference type="Proteomes" id="UP000317494">
    <property type="component" value="Unassembled WGS sequence"/>
</dbReference>
<dbReference type="EMBL" id="QEAN01000044">
    <property type="protein sequence ID" value="TPX52076.1"/>
    <property type="molecule type" value="Genomic_DNA"/>
</dbReference>
<dbReference type="GO" id="GO:0004843">
    <property type="term" value="F:cysteine-type deubiquitinase activity"/>
    <property type="evidence" value="ECO:0007669"/>
    <property type="project" value="UniProtKB-EC"/>
</dbReference>
<comment type="caution">
    <text evidence="8">The sequence shown here is derived from an EMBL/GenBank/DDBJ whole genome shotgun (WGS) entry which is preliminary data.</text>
</comment>
<evidence type="ECO:0000256" key="3">
    <source>
        <dbReference type="ARBA" id="ARBA00022670"/>
    </source>
</evidence>
<dbReference type="InterPro" id="IPR042467">
    <property type="entry name" value="Peptidase_C65_otubain_sub2"/>
</dbReference>
<gene>
    <name evidence="8" type="ORF">SeLEV6574_g02229</name>
    <name evidence="9" type="ORF">SeMB42_g01662</name>
</gene>
<protein>
    <recommendedName>
        <fullName evidence="2">ubiquitinyl hydrolase 1</fullName>
        <ecNumber evidence="2">3.4.19.12</ecNumber>
    </recommendedName>
</protein>
<dbReference type="GO" id="GO:0006508">
    <property type="term" value="P:proteolysis"/>
    <property type="evidence" value="ECO:0007669"/>
    <property type="project" value="UniProtKB-KW"/>
</dbReference>
<dbReference type="AlphaFoldDB" id="A0A507D966"/>
<keyword evidence="10" id="KW-1185">Reference proteome</keyword>
<dbReference type="PANTHER" id="PTHR12931:SF15">
    <property type="entry name" value="UBIQUITIN THIOESTERASE OTUBAIN-LIKE"/>
    <property type="match status" value="1"/>
</dbReference>
<dbReference type="PANTHER" id="PTHR12931">
    <property type="entry name" value="UBIQUITIN THIOLESTERASE PROTEIN OTUB"/>
    <property type="match status" value="1"/>
</dbReference>
<dbReference type="EMBL" id="QEAM01000059">
    <property type="protein sequence ID" value="TPX48093.1"/>
    <property type="molecule type" value="Genomic_DNA"/>
</dbReference>
<evidence type="ECO:0000256" key="6">
    <source>
        <dbReference type="ARBA" id="ARBA00022807"/>
    </source>
</evidence>
<keyword evidence="3" id="KW-0645">Protease</keyword>
<reference evidence="10 11" key="1">
    <citation type="journal article" date="2019" name="Sci. Rep.">
        <title>Comparative genomics of chytrid fungi reveal insights into the obligate biotrophic and pathogenic lifestyle of Synchytrium endobioticum.</title>
        <authorList>
            <person name="van de Vossenberg B.T.L.H."/>
            <person name="Warris S."/>
            <person name="Nguyen H.D.T."/>
            <person name="van Gent-Pelzer M.P.E."/>
            <person name="Joly D.L."/>
            <person name="van de Geest H.C."/>
            <person name="Bonants P.J.M."/>
            <person name="Smith D.S."/>
            <person name="Levesque C.A."/>
            <person name="van der Lee T.A.J."/>
        </authorList>
    </citation>
    <scope>NUCLEOTIDE SEQUENCE [LARGE SCALE GENOMIC DNA]</scope>
    <source>
        <strain evidence="8 11">LEV6574</strain>
        <strain evidence="9 10">MB42</strain>
    </source>
</reference>
<evidence type="ECO:0000256" key="2">
    <source>
        <dbReference type="ARBA" id="ARBA00012759"/>
    </source>
</evidence>
<dbReference type="InterPro" id="IPR038765">
    <property type="entry name" value="Papain-like_cys_pep_sf"/>
</dbReference>
<dbReference type="Pfam" id="PF10275">
    <property type="entry name" value="Peptidase_C65"/>
    <property type="match status" value="1"/>
</dbReference>
<accession>A0A507D966</accession>
<dbReference type="GO" id="GO:0071108">
    <property type="term" value="P:protein K48-linked deubiquitination"/>
    <property type="evidence" value="ECO:0007669"/>
    <property type="project" value="TreeGrafter"/>
</dbReference>
<evidence type="ECO:0000313" key="10">
    <source>
        <dbReference type="Proteomes" id="UP000317494"/>
    </source>
</evidence>
<dbReference type="STRING" id="286115.A0A507D966"/>
<comment type="catalytic activity">
    <reaction evidence="1">
        <text>Thiol-dependent hydrolysis of ester, thioester, amide, peptide and isopeptide bonds formed by the C-terminal Gly of ubiquitin (a 76-residue protein attached to proteins as an intracellular targeting signal).</text>
        <dbReference type="EC" id="3.4.19.12"/>
    </reaction>
</comment>
<dbReference type="SUPFAM" id="SSF54001">
    <property type="entry name" value="Cysteine proteinases"/>
    <property type="match status" value="1"/>
</dbReference>
<evidence type="ECO:0000313" key="8">
    <source>
        <dbReference type="EMBL" id="TPX48093.1"/>
    </source>
</evidence>
<dbReference type="OrthoDB" id="18915at2759"/>
<dbReference type="InterPro" id="IPR003323">
    <property type="entry name" value="OTU_dom"/>
</dbReference>
<dbReference type="GO" id="GO:0043130">
    <property type="term" value="F:ubiquitin binding"/>
    <property type="evidence" value="ECO:0007669"/>
    <property type="project" value="TreeGrafter"/>
</dbReference>
<dbReference type="InterPro" id="IPR042468">
    <property type="entry name" value="Peptidase_C65_otubain_sub1"/>
</dbReference>
<dbReference type="Proteomes" id="UP000320475">
    <property type="component" value="Unassembled WGS sequence"/>
</dbReference>
<dbReference type="Gene3D" id="3.30.200.60">
    <property type="entry name" value="Peptidase C65 Otubain, subdomain 1"/>
    <property type="match status" value="1"/>
</dbReference>
<evidence type="ECO:0000256" key="1">
    <source>
        <dbReference type="ARBA" id="ARBA00000707"/>
    </source>
</evidence>
<evidence type="ECO:0000313" key="11">
    <source>
        <dbReference type="Proteomes" id="UP000320475"/>
    </source>
</evidence>